<dbReference type="Proteomes" id="UP000034445">
    <property type="component" value="Unassembled WGS sequence"/>
</dbReference>
<dbReference type="Pfam" id="PF18920">
    <property type="entry name" value="DUF5671"/>
    <property type="match status" value="1"/>
</dbReference>
<evidence type="ECO:0000256" key="1">
    <source>
        <dbReference type="SAM" id="Phobius"/>
    </source>
</evidence>
<feature type="transmembrane region" description="Helical" evidence="1">
    <location>
        <begin position="56"/>
        <end position="74"/>
    </location>
</feature>
<keyword evidence="1" id="KW-0812">Transmembrane</keyword>
<feature type="transmembrane region" description="Helical" evidence="1">
    <location>
        <begin position="132"/>
        <end position="154"/>
    </location>
</feature>
<evidence type="ECO:0000313" key="3">
    <source>
        <dbReference type="EMBL" id="KKW31936.1"/>
    </source>
</evidence>
<evidence type="ECO:0000259" key="2">
    <source>
        <dbReference type="Pfam" id="PF18920"/>
    </source>
</evidence>
<reference evidence="3 4" key="1">
    <citation type="journal article" date="2015" name="Nature">
        <title>rRNA introns, odd ribosomes, and small enigmatic genomes across a large radiation of phyla.</title>
        <authorList>
            <person name="Brown C.T."/>
            <person name="Hug L.A."/>
            <person name="Thomas B.C."/>
            <person name="Sharon I."/>
            <person name="Castelle C.J."/>
            <person name="Singh A."/>
            <person name="Wilkins M.J."/>
            <person name="Williams K.H."/>
            <person name="Banfield J.F."/>
        </authorList>
    </citation>
    <scope>NUCLEOTIDE SEQUENCE [LARGE SCALE GENOMIC DNA]</scope>
</reference>
<feature type="transmembrane region" description="Helical" evidence="1">
    <location>
        <begin position="12"/>
        <end position="36"/>
    </location>
</feature>
<dbReference type="InterPro" id="IPR043728">
    <property type="entry name" value="DUF5671"/>
</dbReference>
<feature type="transmembrane region" description="Helical" evidence="1">
    <location>
        <begin position="95"/>
        <end position="120"/>
    </location>
</feature>
<keyword evidence="1" id="KW-1133">Transmembrane helix</keyword>
<proteinExistence type="predicted"/>
<accession>A0A0G1XM06</accession>
<dbReference type="EMBL" id="LCRF01000003">
    <property type="protein sequence ID" value="KKW31936.1"/>
    <property type="molecule type" value="Genomic_DNA"/>
</dbReference>
<dbReference type="AlphaFoldDB" id="A0A0G1XM06"/>
<comment type="caution">
    <text evidence="3">The sequence shown here is derived from an EMBL/GenBank/DDBJ whole genome shotgun (WGS) entry which is preliminary data.</text>
</comment>
<protein>
    <recommendedName>
        <fullName evidence="2">DUF5671 domain-containing protein</fullName>
    </recommendedName>
</protein>
<feature type="transmembrane region" description="Helical" evidence="1">
    <location>
        <begin position="166"/>
        <end position="187"/>
    </location>
</feature>
<gene>
    <name evidence="3" type="ORF">UY74_C0003G0009</name>
</gene>
<feature type="domain" description="DUF5671" evidence="2">
    <location>
        <begin position="11"/>
        <end position="142"/>
    </location>
</feature>
<evidence type="ECO:0000313" key="4">
    <source>
        <dbReference type="Proteomes" id="UP000034445"/>
    </source>
</evidence>
<name>A0A0G1XM06_9BACT</name>
<keyword evidence="1" id="KW-0472">Membrane</keyword>
<organism evidence="3 4">
    <name type="scientific">Candidatus Kaiserbacteria bacterium GW2011_GWC2_52_8b</name>
    <dbReference type="NCBI Taxonomy" id="1618676"/>
    <lineage>
        <taxon>Bacteria</taxon>
        <taxon>Candidatus Kaiseribacteriota</taxon>
    </lineage>
</organism>
<sequence length="322" mass="36574">MDKPKVTPKDFFLWAGAMVSLYVSVFSFISLIFDYINYTFPDPLQYFPTNPYSGSISYEMASLIVMFPIFLILMRVINNDIARDPTRRDIWIRRWALYLTLFIAALALAGDLITLIMYFLNGEITIRFIAKVFVVFAVAAAGFLHFVADLRGFWEQNRNQARSVGLATGGLILITVISGFFIIGTPWEARLYRFDEQKVGDLQNIQYQIVNYWQQKQTIPPALADLYDPIQGNILPRDPQTGEQYAYAILGTYSFKLCATFNAETPARSADAANSPAVPVSPVGSKLVQNETWYHPAGEFCFNRGIDPQRYPPYSKTIQKTQ</sequence>